<organism evidence="2">
    <name type="scientific">Leucothrix mucor</name>
    <dbReference type="NCBI Taxonomy" id="45248"/>
    <lineage>
        <taxon>Bacteria</taxon>
        <taxon>Pseudomonadati</taxon>
        <taxon>Pseudomonadota</taxon>
        <taxon>Gammaproteobacteria</taxon>
        <taxon>Thiotrichales</taxon>
        <taxon>Thiotrichaceae</taxon>
        <taxon>Leucothrix</taxon>
    </lineage>
</organism>
<feature type="compositionally biased region" description="Basic residues" evidence="1">
    <location>
        <begin position="27"/>
        <end position="48"/>
    </location>
</feature>
<dbReference type="InterPro" id="IPR018636">
    <property type="entry name" value="DUF2058"/>
</dbReference>
<accession>A0A7V2T1C2</accession>
<protein>
    <submittedName>
        <fullName evidence="2">DUF2058 family protein</fullName>
    </submittedName>
</protein>
<name>A0A7V2T1C2_LEUMU</name>
<dbReference type="Proteomes" id="UP000885750">
    <property type="component" value="Unassembled WGS sequence"/>
</dbReference>
<dbReference type="AlphaFoldDB" id="A0A7V2T1C2"/>
<comment type="caution">
    <text evidence="2">The sequence shown here is derived from an EMBL/GenBank/DDBJ whole genome shotgun (WGS) entry which is preliminary data.</text>
</comment>
<gene>
    <name evidence="2" type="ORF">ENJ51_01715</name>
</gene>
<proteinExistence type="predicted"/>
<evidence type="ECO:0000313" key="2">
    <source>
        <dbReference type="EMBL" id="HFC91511.1"/>
    </source>
</evidence>
<evidence type="ECO:0000256" key="1">
    <source>
        <dbReference type="SAM" id="MobiDB-lite"/>
    </source>
</evidence>
<dbReference type="EMBL" id="DRMS01000062">
    <property type="protein sequence ID" value="HFC91511.1"/>
    <property type="molecule type" value="Genomic_DNA"/>
</dbReference>
<dbReference type="Pfam" id="PF09831">
    <property type="entry name" value="DUF2058"/>
    <property type="match status" value="1"/>
</dbReference>
<feature type="region of interest" description="Disordered" evidence="1">
    <location>
        <begin position="18"/>
        <end position="86"/>
    </location>
</feature>
<feature type="compositionally biased region" description="Basic and acidic residues" evidence="1">
    <location>
        <begin position="49"/>
        <end position="86"/>
    </location>
</feature>
<sequence length="173" mass="20132">MSSLRDQLFKAGLVSEEQVKKFEEKPKRPKVNKKINKPHHKKGKKNKPKHELTDLEKFYRQRSNEENKERQQAKKAKEEAAQRKKENNIKIGRLVNENLLDASDATERYNFIIGSKVKYAYVSAEQLEKLAEGKLALIFQKGKCRVISSEIAQKVREIDSNRLIIQQTLEKEG</sequence>
<reference evidence="2" key="1">
    <citation type="journal article" date="2020" name="mSystems">
        <title>Genome- and Community-Level Interaction Insights into Carbon Utilization and Element Cycling Functions of Hydrothermarchaeota in Hydrothermal Sediment.</title>
        <authorList>
            <person name="Zhou Z."/>
            <person name="Liu Y."/>
            <person name="Xu W."/>
            <person name="Pan J."/>
            <person name="Luo Z.H."/>
            <person name="Li M."/>
        </authorList>
    </citation>
    <scope>NUCLEOTIDE SEQUENCE [LARGE SCALE GENOMIC DNA]</scope>
    <source>
        <strain evidence="2">HyVt-493</strain>
    </source>
</reference>